<dbReference type="Proteomes" id="UP000198211">
    <property type="component" value="Unassembled WGS sequence"/>
</dbReference>
<name>A0A225WBY2_9STRA</name>
<sequence length="80" mass="8874">MTPITERSVSFDDSVDYCDGKEDYEDDYLVEKAHMSELSEGNLVSIDHSAGVRALARNLAEKLEEVAGRAMDSDDDESTE</sequence>
<dbReference type="AlphaFoldDB" id="A0A225WBY2"/>
<dbReference type="OrthoDB" id="116196at2759"/>
<keyword evidence="2" id="KW-1185">Reference proteome</keyword>
<evidence type="ECO:0008006" key="3">
    <source>
        <dbReference type="Google" id="ProtNLM"/>
    </source>
</evidence>
<accession>A0A225WBY2</accession>
<reference evidence="2" key="1">
    <citation type="submission" date="2017-03" db="EMBL/GenBank/DDBJ databases">
        <title>Phytopthora megakarya and P. palmivora, two closely related causual agents of cacao black pod achieved similar genome size and gene model numbers by different mechanisms.</title>
        <authorList>
            <person name="Ali S."/>
            <person name="Shao J."/>
            <person name="Larry D.J."/>
            <person name="Kronmiller B."/>
            <person name="Shen D."/>
            <person name="Strem M.D."/>
            <person name="Melnick R.L."/>
            <person name="Guiltinan M.J."/>
            <person name="Tyler B.M."/>
            <person name="Meinhardt L.W."/>
            <person name="Bailey B.A."/>
        </authorList>
    </citation>
    <scope>NUCLEOTIDE SEQUENCE [LARGE SCALE GENOMIC DNA]</scope>
    <source>
        <strain evidence="2">zdho120</strain>
    </source>
</reference>
<protein>
    <recommendedName>
        <fullName evidence="3">Eukaryotic/viral aspartic protease</fullName>
    </recommendedName>
</protein>
<evidence type="ECO:0000313" key="2">
    <source>
        <dbReference type="Proteomes" id="UP000198211"/>
    </source>
</evidence>
<dbReference type="EMBL" id="NBNE01001186">
    <property type="protein sequence ID" value="OWZ15135.1"/>
    <property type="molecule type" value="Genomic_DNA"/>
</dbReference>
<comment type="caution">
    <text evidence="1">The sequence shown here is derived from an EMBL/GenBank/DDBJ whole genome shotgun (WGS) entry which is preliminary data.</text>
</comment>
<proteinExistence type="predicted"/>
<evidence type="ECO:0000313" key="1">
    <source>
        <dbReference type="EMBL" id="OWZ15135.1"/>
    </source>
</evidence>
<gene>
    <name evidence="1" type="ORF">PHMEG_00011277</name>
</gene>
<organism evidence="1 2">
    <name type="scientific">Phytophthora megakarya</name>
    <dbReference type="NCBI Taxonomy" id="4795"/>
    <lineage>
        <taxon>Eukaryota</taxon>
        <taxon>Sar</taxon>
        <taxon>Stramenopiles</taxon>
        <taxon>Oomycota</taxon>
        <taxon>Peronosporomycetes</taxon>
        <taxon>Peronosporales</taxon>
        <taxon>Peronosporaceae</taxon>
        <taxon>Phytophthora</taxon>
    </lineage>
</organism>